<evidence type="ECO:0000313" key="5">
    <source>
        <dbReference type="EMBL" id="CAA9398708.1"/>
    </source>
</evidence>
<dbReference type="PROSITE" id="PS51206">
    <property type="entry name" value="SF3_HELICASE_1"/>
    <property type="match status" value="1"/>
</dbReference>
<keyword evidence="1" id="KW-0547">Nucleotide-binding</keyword>
<proteinExistence type="predicted"/>
<evidence type="ECO:0000259" key="4">
    <source>
        <dbReference type="PROSITE" id="PS51206"/>
    </source>
</evidence>
<name>A0A6J4NWA5_9CYAN</name>
<dbReference type="AlphaFoldDB" id="A0A6J4NWA5"/>
<dbReference type="InterPro" id="IPR027417">
    <property type="entry name" value="P-loop_NTPase"/>
</dbReference>
<dbReference type="PANTHER" id="PTHR35372">
    <property type="entry name" value="ATP BINDING PROTEIN-RELATED"/>
    <property type="match status" value="1"/>
</dbReference>
<feature type="non-terminal residue" evidence="5">
    <location>
        <position position="446"/>
    </location>
</feature>
<keyword evidence="3" id="KW-0067">ATP-binding</keyword>
<keyword evidence="2" id="KW-0378">Hydrolase</keyword>
<dbReference type="Pfam" id="PF19263">
    <property type="entry name" value="DUF5906"/>
    <property type="match status" value="1"/>
</dbReference>
<dbReference type="Gene3D" id="3.40.50.300">
    <property type="entry name" value="P-loop containing nucleotide triphosphate hydrolases"/>
    <property type="match status" value="1"/>
</dbReference>
<sequence>MAPGDSDGSKKSDKPPLPQIIGGWFAEDLRERLIYSDQHQSWMSYELKHKGVWTAVGDNYVLCAIETMCRNRGIYPNNSYVSNVLGTMKRILFCLEWTERPSNELLPFEDGVLFIESSLFQDHAPGFRLTWSLPRQFRGSAVNINGWGSIASWLDEATEGSSRKKKILLAFAAASLRGMASLQKFLMLTGPGGTGKGVFSQLLTMVLGERNTWIGNLEDLSKADRIAELQTKRLALFDDQEKYMGNLSNFRSLTGGGQISGRKLYKDPINFHFNGLALITANQPCFPASGISWLKRRIIQEEFRHHPSRPNVYLQKQLEPELSAFTQYLLSIPVAEIERILSPESTGLNLTFWEDRIQADPLASWINDNIIHETGAFTAIGSDKDEWKDGDYDPTKSTLFGGYNLTCRQGNSIPLSKNKFSANLVELCQSVLGWRDVAKIRKGDAR</sequence>
<dbReference type="InterPro" id="IPR045455">
    <property type="entry name" value="NrS-1_pol-like_helicase"/>
</dbReference>
<accession>A0A6J4NWA5</accession>
<dbReference type="InterPro" id="IPR014015">
    <property type="entry name" value="Helicase_SF3_DNA-vir"/>
</dbReference>
<gene>
    <name evidence="5" type="ORF">AVDCRST_MAG84-6007</name>
</gene>
<dbReference type="InterPro" id="IPR051620">
    <property type="entry name" value="ORF904-like_C"/>
</dbReference>
<reference evidence="5" key="1">
    <citation type="submission" date="2020-02" db="EMBL/GenBank/DDBJ databases">
        <authorList>
            <person name="Meier V. D."/>
        </authorList>
    </citation>
    <scope>NUCLEOTIDE SEQUENCE</scope>
    <source>
        <strain evidence="5">AVDCRST_MAG84</strain>
    </source>
</reference>
<dbReference type="GO" id="GO:0005524">
    <property type="term" value="F:ATP binding"/>
    <property type="evidence" value="ECO:0007669"/>
    <property type="project" value="UniProtKB-KW"/>
</dbReference>
<feature type="domain" description="SF3 helicase" evidence="4">
    <location>
        <begin position="165"/>
        <end position="316"/>
    </location>
</feature>
<evidence type="ECO:0000256" key="3">
    <source>
        <dbReference type="ARBA" id="ARBA00022840"/>
    </source>
</evidence>
<organism evidence="5">
    <name type="scientific">uncultured Microcoleus sp</name>
    <dbReference type="NCBI Taxonomy" id="259945"/>
    <lineage>
        <taxon>Bacteria</taxon>
        <taxon>Bacillati</taxon>
        <taxon>Cyanobacteriota</taxon>
        <taxon>Cyanophyceae</taxon>
        <taxon>Oscillatoriophycideae</taxon>
        <taxon>Oscillatoriales</taxon>
        <taxon>Microcoleaceae</taxon>
        <taxon>Microcoleus</taxon>
        <taxon>environmental samples</taxon>
    </lineage>
</organism>
<dbReference type="GO" id="GO:0016787">
    <property type="term" value="F:hydrolase activity"/>
    <property type="evidence" value="ECO:0007669"/>
    <property type="project" value="UniProtKB-KW"/>
</dbReference>
<dbReference type="PANTHER" id="PTHR35372:SF2">
    <property type="entry name" value="SF3 HELICASE DOMAIN-CONTAINING PROTEIN"/>
    <property type="match status" value="1"/>
</dbReference>
<evidence type="ECO:0000256" key="1">
    <source>
        <dbReference type="ARBA" id="ARBA00022741"/>
    </source>
</evidence>
<evidence type="ECO:0000256" key="2">
    <source>
        <dbReference type="ARBA" id="ARBA00022801"/>
    </source>
</evidence>
<protein>
    <recommendedName>
        <fullName evidence="4">SF3 helicase domain-containing protein</fullName>
    </recommendedName>
</protein>
<dbReference type="EMBL" id="CADCTZ010001453">
    <property type="protein sequence ID" value="CAA9398708.1"/>
    <property type="molecule type" value="Genomic_DNA"/>
</dbReference>
<dbReference type="SUPFAM" id="SSF52540">
    <property type="entry name" value="P-loop containing nucleoside triphosphate hydrolases"/>
    <property type="match status" value="1"/>
</dbReference>